<proteinExistence type="inferred from homology"/>
<protein>
    <recommendedName>
        <fullName evidence="6">Solute-binding protein family 3/N-terminal domain-containing protein</fullName>
    </recommendedName>
</protein>
<dbReference type="CDD" id="cd13690">
    <property type="entry name" value="PBP2_GluB"/>
    <property type="match status" value="1"/>
</dbReference>
<dbReference type="Pfam" id="PF00497">
    <property type="entry name" value="SBP_bac_3"/>
    <property type="match status" value="1"/>
</dbReference>
<comment type="similarity">
    <text evidence="1">Belongs to the bacterial solute-binding protein 3 family.</text>
</comment>
<sequence length="314" mass="32774">MRPVTDPAGTSPAGGSAAQAPGVPAAVAAGGPRRTRGALPGILTAAAALLTVAALLAAAATAVFGNDGPGSILDRETLVIGVKPDQPGLGVRRADGRYEGFDVDVATEVARRIGAADVRFVTALSSTRQSLIETGRVDMVVATYTITPENRAKVTFAGPYYVAHQDTLVRGGDRAVTNVRDLKGRRLCQAAGSNSWRRVAEERRVAVELVPASSYGDCLAKLRAGTVDAVSTDDLILAGFAAEAGSEVRIVNAPFTDERLGIGMRKGDLDGCEAVNRAITAMYQDGTAERLLRKWFGTSGLDLTFTVPQFEGCD</sequence>
<keyword evidence="5" id="KW-0472">Membrane</keyword>
<dbReference type="SMART" id="SM00062">
    <property type="entry name" value="PBPb"/>
    <property type="match status" value="1"/>
</dbReference>
<evidence type="ECO:0000256" key="1">
    <source>
        <dbReference type="ARBA" id="ARBA00010333"/>
    </source>
</evidence>
<keyword evidence="5" id="KW-1133">Transmembrane helix</keyword>
<keyword evidence="2" id="KW-0813">Transport</keyword>
<reference evidence="8" key="1">
    <citation type="journal article" date="2019" name="Int. J. Syst. Evol. Microbiol.">
        <title>The Global Catalogue of Microorganisms (GCM) 10K type strain sequencing project: providing services to taxonomists for standard genome sequencing and annotation.</title>
        <authorList>
            <consortium name="The Broad Institute Genomics Platform"/>
            <consortium name="The Broad Institute Genome Sequencing Center for Infectious Disease"/>
            <person name="Wu L."/>
            <person name="Ma J."/>
        </authorList>
    </citation>
    <scope>NUCLEOTIDE SEQUENCE [LARGE SCALE GENOMIC DNA]</scope>
    <source>
        <strain evidence="8">JCM 9373</strain>
    </source>
</reference>
<evidence type="ECO:0000256" key="5">
    <source>
        <dbReference type="SAM" id="Phobius"/>
    </source>
</evidence>
<feature type="region of interest" description="Disordered" evidence="4">
    <location>
        <begin position="1"/>
        <end position="30"/>
    </location>
</feature>
<dbReference type="InterPro" id="IPR001638">
    <property type="entry name" value="Solute-binding_3/MltF_N"/>
</dbReference>
<dbReference type="PANTHER" id="PTHR30085">
    <property type="entry name" value="AMINO ACID ABC TRANSPORTER PERMEASE"/>
    <property type="match status" value="1"/>
</dbReference>
<dbReference type="SUPFAM" id="SSF53850">
    <property type="entry name" value="Periplasmic binding protein-like II"/>
    <property type="match status" value="1"/>
</dbReference>
<keyword evidence="3" id="KW-0732">Signal</keyword>
<dbReference type="InterPro" id="IPR051455">
    <property type="entry name" value="Bact_solute-bind_prot3"/>
</dbReference>
<dbReference type="EMBL" id="BAAAUT010000054">
    <property type="protein sequence ID" value="GAA3156984.1"/>
    <property type="molecule type" value="Genomic_DNA"/>
</dbReference>
<dbReference type="PANTHER" id="PTHR30085:SF6">
    <property type="entry name" value="ABC TRANSPORTER GLUTAMINE-BINDING PROTEIN GLNH"/>
    <property type="match status" value="1"/>
</dbReference>
<evidence type="ECO:0000256" key="2">
    <source>
        <dbReference type="ARBA" id="ARBA00022448"/>
    </source>
</evidence>
<evidence type="ECO:0000313" key="8">
    <source>
        <dbReference type="Proteomes" id="UP001500320"/>
    </source>
</evidence>
<name>A0ABP6NSB9_9ACTN</name>
<gene>
    <name evidence="7" type="ORF">GCM10010466_54830</name>
</gene>
<evidence type="ECO:0000256" key="4">
    <source>
        <dbReference type="SAM" id="MobiDB-lite"/>
    </source>
</evidence>
<evidence type="ECO:0000256" key="3">
    <source>
        <dbReference type="ARBA" id="ARBA00022729"/>
    </source>
</evidence>
<comment type="caution">
    <text evidence="7">The sequence shown here is derived from an EMBL/GenBank/DDBJ whole genome shotgun (WGS) entry which is preliminary data.</text>
</comment>
<feature type="domain" description="Solute-binding protein family 3/N-terminal" evidence="6">
    <location>
        <begin position="77"/>
        <end position="299"/>
    </location>
</feature>
<evidence type="ECO:0000259" key="6">
    <source>
        <dbReference type="SMART" id="SM00062"/>
    </source>
</evidence>
<organism evidence="7 8">
    <name type="scientific">Planomonospora alba</name>
    <dbReference type="NCBI Taxonomy" id="161354"/>
    <lineage>
        <taxon>Bacteria</taxon>
        <taxon>Bacillati</taxon>
        <taxon>Actinomycetota</taxon>
        <taxon>Actinomycetes</taxon>
        <taxon>Streptosporangiales</taxon>
        <taxon>Streptosporangiaceae</taxon>
        <taxon>Planomonospora</taxon>
    </lineage>
</organism>
<feature type="transmembrane region" description="Helical" evidence="5">
    <location>
        <begin position="42"/>
        <end position="65"/>
    </location>
</feature>
<evidence type="ECO:0000313" key="7">
    <source>
        <dbReference type="EMBL" id="GAA3156984.1"/>
    </source>
</evidence>
<feature type="compositionally biased region" description="Low complexity" evidence="4">
    <location>
        <begin position="7"/>
        <end position="30"/>
    </location>
</feature>
<accession>A0ABP6NSB9</accession>
<dbReference type="Proteomes" id="UP001500320">
    <property type="component" value="Unassembled WGS sequence"/>
</dbReference>
<keyword evidence="8" id="KW-1185">Reference proteome</keyword>
<dbReference type="Gene3D" id="3.40.190.10">
    <property type="entry name" value="Periplasmic binding protein-like II"/>
    <property type="match status" value="2"/>
</dbReference>
<keyword evidence="5" id="KW-0812">Transmembrane</keyword>
<dbReference type="RefSeq" id="WP_344864417.1">
    <property type="nucleotide sequence ID" value="NZ_BAAAUT010000054.1"/>
</dbReference>